<sequence length="488" mass="50058">MNERPFDLAVVGAGPAGLAAAVAAGESGLRVALVDAGPRPGGQFWRHAEGADGAGHHDWETFASLRSRLRRLTAGTRVRHLPLHQVWAVDRAGDAPFTLRLTPAFDGATDEVTPAVRARAIALCTGGYDRQLPVPGWTLPGVMAAGGVQALLKGSGTVAGRRAVVAGTGPFLLPVATGLAAAGAEVAAVVEAARPADWLRRPLGAAAVPGKAVEGAGYAAALLRHRVPYLTRSAVTRVHGGDEVTAVTVERVDGSGRVVPGRTRRLAVDLVAFGWGFTPSLELVVALGAGTERGADGSLVATVDRARRATVPGVYVAGEATGVGGAAKAVAEGELAGLTAAVDAGRPAPTKRGRRLAARIARAERFAEAMHAAHPVPERWTEWLTEATVLCRCEEVTVGAVERAREDLGAGDPRTAKLLARPGMGWCQGRVCGFATAALLAAGAGRAVTAEDLRALGKRPLAAPVTLGELAALPEPPDPPDFPDPDTA</sequence>
<comment type="caution">
    <text evidence="4">The sequence shown here is derived from an EMBL/GenBank/DDBJ whole genome shotgun (WGS) entry which is preliminary data.</text>
</comment>
<accession>A0A3A9VZY7</accession>
<dbReference type="Gene3D" id="1.10.10.1100">
    <property type="entry name" value="BFD-like [2Fe-2S]-binding domain"/>
    <property type="match status" value="1"/>
</dbReference>
<keyword evidence="1" id="KW-0560">Oxidoreductase</keyword>
<dbReference type="InterPro" id="IPR036188">
    <property type="entry name" value="FAD/NAD-bd_sf"/>
</dbReference>
<evidence type="ECO:0000256" key="2">
    <source>
        <dbReference type="SAM" id="MobiDB-lite"/>
    </source>
</evidence>
<dbReference type="Proteomes" id="UP000268652">
    <property type="component" value="Unassembled WGS sequence"/>
</dbReference>
<dbReference type="OrthoDB" id="9801699at2"/>
<evidence type="ECO:0000256" key="1">
    <source>
        <dbReference type="ARBA" id="ARBA00023002"/>
    </source>
</evidence>
<dbReference type="GO" id="GO:0016491">
    <property type="term" value="F:oxidoreductase activity"/>
    <property type="evidence" value="ECO:0007669"/>
    <property type="project" value="UniProtKB-KW"/>
</dbReference>
<protein>
    <submittedName>
        <fullName evidence="4">FAD-dependent oxidoreductase</fullName>
    </submittedName>
</protein>
<reference evidence="6 7" key="1">
    <citation type="submission" date="2018-09" db="EMBL/GenBank/DDBJ databases">
        <title>Streptomyces sp. nov. DS1-2, an endophytic actinomycete isolated from roots of Dendrobium scabrilingue.</title>
        <authorList>
            <person name="Kuncharoen N."/>
            <person name="Kudo T."/>
            <person name="Ohkuma M."/>
            <person name="Yuki M."/>
            <person name="Tanasupawat S."/>
        </authorList>
    </citation>
    <scope>NUCLEOTIDE SEQUENCE [LARGE SCALE GENOMIC DNA]</scope>
    <source>
        <strain evidence="4 7">AZ1-7</strain>
        <strain evidence="5 6">DS1-2</strain>
    </source>
</reference>
<evidence type="ECO:0000313" key="6">
    <source>
        <dbReference type="Proteomes" id="UP000268652"/>
    </source>
</evidence>
<dbReference type="EMBL" id="RBDX01000021">
    <property type="protein sequence ID" value="RKN06270.1"/>
    <property type="molecule type" value="Genomic_DNA"/>
</dbReference>
<dbReference type="RefSeq" id="WP_120698742.1">
    <property type="nucleotide sequence ID" value="NZ_RBDX01000021.1"/>
</dbReference>
<dbReference type="InterPro" id="IPR017224">
    <property type="entry name" value="Opine_Oxase_asu/HCN_bsu"/>
</dbReference>
<evidence type="ECO:0000313" key="5">
    <source>
        <dbReference type="EMBL" id="RKN18600.1"/>
    </source>
</evidence>
<dbReference type="PRINTS" id="PR00368">
    <property type="entry name" value="FADPNR"/>
</dbReference>
<feature type="region of interest" description="Disordered" evidence="2">
    <location>
        <begin position="469"/>
        <end position="488"/>
    </location>
</feature>
<proteinExistence type="predicted"/>
<evidence type="ECO:0000313" key="7">
    <source>
        <dbReference type="Proteomes" id="UP000275024"/>
    </source>
</evidence>
<gene>
    <name evidence="5" type="ORF">D7318_21345</name>
    <name evidence="4" type="ORF">D7319_22485</name>
</gene>
<dbReference type="PIRSF" id="PIRSF037495">
    <property type="entry name" value="Opine_OX_OoxA/HcnB"/>
    <property type="match status" value="1"/>
</dbReference>
<dbReference type="AlphaFoldDB" id="A0A3A9VZY7"/>
<dbReference type="CDD" id="cd19946">
    <property type="entry name" value="GlpA-like_Fer2_BFD-like"/>
    <property type="match status" value="1"/>
</dbReference>
<dbReference type="InterPro" id="IPR023753">
    <property type="entry name" value="FAD/NAD-binding_dom"/>
</dbReference>
<organism evidence="4 7">
    <name type="scientific">Streptomyces radicis</name>
    <dbReference type="NCBI Taxonomy" id="1750517"/>
    <lineage>
        <taxon>Bacteria</taxon>
        <taxon>Bacillati</taxon>
        <taxon>Actinomycetota</taxon>
        <taxon>Actinomycetes</taxon>
        <taxon>Kitasatosporales</taxon>
        <taxon>Streptomycetaceae</taxon>
        <taxon>Streptomyces</taxon>
    </lineage>
</organism>
<dbReference type="PANTHER" id="PTHR42949">
    <property type="entry name" value="ANAEROBIC GLYCEROL-3-PHOSPHATE DEHYDROGENASE SUBUNIT B"/>
    <property type="match status" value="1"/>
</dbReference>
<dbReference type="InterPro" id="IPR041854">
    <property type="entry name" value="BFD-like_2Fe2S-bd_dom_sf"/>
</dbReference>
<evidence type="ECO:0000259" key="3">
    <source>
        <dbReference type="Pfam" id="PF07992"/>
    </source>
</evidence>
<dbReference type="Pfam" id="PF07992">
    <property type="entry name" value="Pyr_redox_2"/>
    <property type="match status" value="1"/>
</dbReference>
<keyword evidence="6" id="KW-1185">Reference proteome</keyword>
<dbReference type="Proteomes" id="UP000275024">
    <property type="component" value="Unassembled WGS sequence"/>
</dbReference>
<dbReference type="PANTHER" id="PTHR42949:SF3">
    <property type="entry name" value="ANAEROBIC GLYCEROL-3-PHOSPHATE DEHYDROGENASE SUBUNIT B"/>
    <property type="match status" value="1"/>
</dbReference>
<feature type="domain" description="FAD/NAD(P)-binding" evidence="3">
    <location>
        <begin position="6"/>
        <end position="333"/>
    </location>
</feature>
<evidence type="ECO:0000313" key="4">
    <source>
        <dbReference type="EMBL" id="RKN06270.1"/>
    </source>
</evidence>
<dbReference type="InterPro" id="IPR051691">
    <property type="entry name" value="Metab_Enz_Cyan_OpOx_G3PDH"/>
</dbReference>
<dbReference type="SUPFAM" id="SSF51905">
    <property type="entry name" value="FAD/NAD(P)-binding domain"/>
    <property type="match status" value="1"/>
</dbReference>
<dbReference type="PRINTS" id="PR00411">
    <property type="entry name" value="PNDRDTASEI"/>
</dbReference>
<name>A0A3A9VZY7_9ACTN</name>
<dbReference type="EMBL" id="RBDY01000018">
    <property type="protein sequence ID" value="RKN18600.1"/>
    <property type="molecule type" value="Genomic_DNA"/>
</dbReference>
<dbReference type="Gene3D" id="3.50.50.60">
    <property type="entry name" value="FAD/NAD(P)-binding domain"/>
    <property type="match status" value="2"/>
</dbReference>